<reference evidence="1" key="1">
    <citation type="submission" date="2021-08" db="EMBL/GenBank/DDBJ databases">
        <authorList>
            <person name="Papudeshi B."/>
            <person name="Bashey-Visser F."/>
        </authorList>
    </citation>
    <scope>NUCLEOTIDE SEQUENCE</scope>
    <source>
        <strain evidence="1">MC_266_E_2016</strain>
    </source>
</reference>
<dbReference type="GO" id="GO:0006629">
    <property type="term" value="P:lipid metabolic process"/>
    <property type="evidence" value="ECO:0007669"/>
    <property type="project" value="InterPro"/>
</dbReference>
<reference evidence="1" key="2">
    <citation type="journal article" date="2022" name="J. Evol. Biol.">
        <title>Pre- and post-association barriers to host switching in sympatric mutualists.</title>
        <authorList>
            <person name="Dinges Z.M."/>
            <person name="Phillips R.K."/>
            <person name="Lively C.M."/>
            <person name="Bashey F."/>
        </authorList>
    </citation>
    <scope>NUCLEOTIDE SEQUENCE</scope>
    <source>
        <strain evidence="1">MC_266_E_2016</strain>
    </source>
</reference>
<dbReference type="InterPro" id="IPR051057">
    <property type="entry name" value="PI-PLC_domain"/>
</dbReference>
<dbReference type="AlphaFoldDB" id="A0AAJ1N0Q1"/>
<dbReference type="EMBL" id="JAILSO010000077">
    <property type="protein sequence ID" value="MDE1479843.1"/>
    <property type="molecule type" value="Genomic_DNA"/>
</dbReference>
<dbReference type="Gene3D" id="3.20.20.190">
    <property type="entry name" value="Phosphatidylinositol (PI) phosphodiesterase"/>
    <property type="match status" value="1"/>
</dbReference>
<dbReference type="PANTHER" id="PTHR13593">
    <property type="match status" value="1"/>
</dbReference>
<dbReference type="GO" id="GO:0008081">
    <property type="term" value="F:phosphoric diester hydrolase activity"/>
    <property type="evidence" value="ECO:0007669"/>
    <property type="project" value="InterPro"/>
</dbReference>
<comment type="caution">
    <text evidence="1">The sequence shown here is derived from an EMBL/GenBank/DDBJ whole genome shotgun (WGS) entry which is preliminary data.</text>
</comment>
<proteinExistence type="predicted"/>
<dbReference type="SUPFAM" id="SSF51695">
    <property type="entry name" value="PLC-like phosphodiesterases"/>
    <property type="match status" value="1"/>
</dbReference>
<protein>
    <submittedName>
        <fullName evidence="1">Uncharacterized protein</fullName>
    </submittedName>
</protein>
<sequence length="303" mass="34458">MQDNLDLLGEVTLNDLCIPGSHDAGMNVYMSGTAFTSSCNTLTQSNNIQGQLNLGIRYFYIRPVISGGHFLTGHYKKIIAWQGANGESIVDGINAFTAINNELIIIRISHTLNTDVGVFSYRYFSGDEWKRLFYELDKINNLYKYEEKDNIRNLTLNTLTNKITRSAVLFIIQNSDISLGERYKQGFLYLNDFNMYDSYSNTEDLFNMGSDQFKKMHDYAPSYYFLLSWTLTQSSVQAVTCATTISDSIKELANQANDALVDYVYPRITKMEYPNIVHIDNVLDVIAATLALAINWTVLSYKK</sequence>
<dbReference type="PANTHER" id="PTHR13593:SF143">
    <property type="entry name" value="PHOSPHATIDYLINOSITOL-SPECIFIC PHOSPHOLIPASE C X DOMAIN-CONTAINING PROTEIN"/>
    <property type="match status" value="1"/>
</dbReference>
<dbReference type="Proteomes" id="UP001222434">
    <property type="component" value="Unassembled WGS sequence"/>
</dbReference>
<name>A0AAJ1N0Q1_XENBV</name>
<gene>
    <name evidence="1" type="ORF">KKJ01_16810</name>
</gene>
<dbReference type="RefSeq" id="WP_274713359.1">
    <property type="nucleotide sequence ID" value="NZ_JAILSO010000077.1"/>
</dbReference>
<organism evidence="1 2">
    <name type="scientific">Xenorhabdus bovienii</name>
    <name type="common">Xenorhabdus nematophila subsp. bovienii</name>
    <dbReference type="NCBI Taxonomy" id="40576"/>
    <lineage>
        <taxon>Bacteria</taxon>
        <taxon>Pseudomonadati</taxon>
        <taxon>Pseudomonadota</taxon>
        <taxon>Gammaproteobacteria</taxon>
        <taxon>Enterobacterales</taxon>
        <taxon>Morganellaceae</taxon>
        <taxon>Xenorhabdus</taxon>
    </lineage>
</organism>
<dbReference type="InterPro" id="IPR017946">
    <property type="entry name" value="PLC-like_Pdiesterase_TIM-brl"/>
</dbReference>
<accession>A0AAJ1N0Q1</accession>
<evidence type="ECO:0000313" key="1">
    <source>
        <dbReference type="EMBL" id="MDE1479843.1"/>
    </source>
</evidence>
<evidence type="ECO:0000313" key="2">
    <source>
        <dbReference type="Proteomes" id="UP001222434"/>
    </source>
</evidence>